<organism evidence="4 5">
    <name type="scientific">Pseudomonas saxonica</name>
    <dbReference type="NCBI Taxonomy" id="2600598"/>
    <lineage>
        <taxon>Bacteria</taxon>
        <taxon>Pseudomonadati</taxon>
        <taxon>Pseudomonadota</taxon>
        <taxon>Gammaproteobacteria</taxon>
        <taxon>Pseudomonadales</taxon>
        <taxon>Pseudomonadaceae</taxon>
        <taxon>Pseudomonas</taxon>
    </lineage>
</organism>
<dbReference type="SUPFAM" id="SSF52540">
    <property type="entry name" value="P-loop containing nucleoside triphosphate hydrolases"/>
    <property type="match status" value="1"/>
</dbReference>
<evidence type="ECO:0000259" key="2">
    <source>
        <dbReference type="Pfam" id="PF12458"/>
    </source>
</evidence>
<feature type="domain" description="ATPase dynein-related AAA" evidence="1">
    <location>
        <begin position="1295"/>
        <end position="1418"/>
    </location>
</feature>
<dbReference type="InterPro" id="IPR020958">
    <property type="entry name" value="DUF3686"/>
</dbReference>
<dbReference type="GO" id="GO:0016887">
    <property type="term" value="F:ATP hydrolysis activity"/>
    <property type="evidence" value="ECO:0007669"/>
    <property type="project" value="InterPro"/>
</dbReference>
<dbReference type="Pfam" id="PF25472">
    <property type="entry name" value="DUF7902"/>
    <property type="match status" value="1"/>
</dbReference>
<dbReference type="InterPro" id="IPR011704">
    <property type="entry name" value="ATPase_dyneun-rel_AAA"/>
</dbReference>
<dbReference type="InterPro" id="IPR057224">
    <property type="entry name" value="DUF7902"/>
</dbReference>
<dbReference type="Proteomes" id="UP000317901">
    <property type="component" value="Unassembled WGS sequence"/>
</dbReference>
<evidence type="ECO:0000313" key="5">
    <source>
        <dbReference type="Proteomes" id="UP000317901"/>
    </source>
</evidence>
<feature type="domain" description="DUF7902" evidence="3">
    <location>
        <begin position="606"/>
        <end position="688"/>
    </location>
</feature>
<dbReference type="GO" id="GO:0005524">
    <property type="term" value="F:ATP binding"/>
    <property type="evidence" value="ECO:0007669"/>
    <property type="project" value="InterPro"/>
</dbReference>
<accession>A0A5C5PTL7</accession>
<reference evidence="4 5" key="1">
    <citation type="submission" date="2019-06" db="EMBL/GenBank/DDBJ databases">
        <title>Pseudomonas bimorpha sp. nov. isolated from bovine raw milk and skim milk concentrate.</title>
        <authorList>
            <person name="Hofmann K."/>
            <person name="Huptas C."/>
            <person name="Doll E."/>
            <person name="Scherer S."/>
            <person name="Wenning M."/>
        </authorList>
    </citation>
    <scope>NUCLEOTIDE SEQUENCE [LARGE SCALE GENOMIC DNA]</scope>
    <source>
        <strain evidence="4 5">DSM 108990</strain>
    </source>
</reference>
<evidence type="ECO:0000259" key="3">
    <source>
        <dbReference type="Pfam" id="PF25472"/>
    </source>
</evidence>
<feature type="domain" description="DUF3686" evidence="2">
    <location>
        <begin position="37"/>
        <end position="484"/>
    </location>
</feature>
<protein>
    <submittedName>
        <fullName evidence="4">AAA family ATPase</fullName>
    </submittedName>
</protein>
<evidence type="ECO:0000259" key="1">
    <source>
        <dbReference type="Pfam" id="PF07728"/>
    </source>
</evidence>
<dbReference type="Pfam" id="PF07728">
    <property type="entry name" value="AAA_5"/>
    <property type="match status" value="1"/>
</dbReference>
<dbReference type="Pfam" id="PF12458">
    <property type="entry name" value="DUF3686"/>
    <property type="match status" value="1"/>
</dbReference>
<name>A0A5C5PTL7_9PSED</name>
<dbReference type="InterPro" id="IPR027417">
    <property type="entry name" value="P-loop_NTPase"/>
</dbReference>
<proteinExistence type="predicted"/>
<dbReference type="EMBL" id="VFIP01000049">
    <property type="protein sequence ID" value="TWR84837.1"/>
    <property type="molecule type" value="Genomic_DNA"/>
</dbReference>
<dbReference type="Gene3D" id="3.40.50.300">
    <property type="entry name" value="P-loop containing nucleotide triphosphate hydrolases"/>
    <property type="match status" value="1"/>
</dbReference>
<evidence type="ECO:0000313" key="4">
    <source>
        <dbReference type="EMBL" id="TWR84837.1"/>
    </source>
</evidence>
<dbReference type="OrthoDB" id="9814769at2"/>
<gene>
    <name evidence="4" type="ORF">FJD37_19580</name>
</gene>
<sequence>MSHAPVIPRQDLIDNAVAEGGAYEVLQKRLQEQCLRLRQLSDSLNQQRLSEFGSSQMAVVGRVRVRTEHNCIARDIVEVGGYLLFGYNVFIGLKRETTVSDVFSLHHLRSETDSYDAQPASLADSFLMESGFVNDFNELYTYYKEARLLQLAIRDGKLLASFQIGERVTDIRVFRWSISADGRDIRYIDNRGERDIALPAPFDFEWLKTTREMIVQGRHPHINILDTLFVETINGDLTLKVENNTENGFGIFSEPVQDTTQSLDDAHIEFARLGSLILLKILPYREQKWRYLVFNSLTQQMMRIDAIGLACVQLPEDHGIIFPGGCYLQSGVHKAFEQPMDGMRFKRSVRSPNGEDVQYIFYDPQLGRSALFTYNVITRQLQNPIFGHGYASLEDGRMVIFTAEGDEPTRIHAMQIWQTPFSSDEFAASQPARHGFFGRIGNAELVRGVSDLMNLCREMESREVSSARYTQLCQSTRSLFDKYHWLGDPQCAELAPLLRAVTDTGERILDEFEKVQSIHHQSRQVMASAEAQQQSLHSRLATESRSNVQHFVDTLNAITAQRGRLLTIRSHRYIDVARIDAMEAELLTSSDSVASATSAFLASETALQPYVQDLEVLNGRIQKCETVHQLNEPLALLQEMAGNLDMLSGLMTSLKIDDVTRQTLIVEAITEVYALLNQAKASAEQRRKTFGLTEAIAQFGAQFKLFNQGITQALAQAKDPKHCDEQLSRLLIQLEELESQFGDHERFLDDILNKREALLETFEAHKQSLLDERQRRAQRMLDAALRILESLSRRTDRLQHMDELHAFFAADPLILKLHDMIERFREMHDSVKADDIEARLKEARDQAVRSLRDKSELFEQGGKVIRLGPRHRFSVNAQELDLTLMPRGDQLYLHLTGTDFLEPLVHAELQTLQPFWQASIESESDQLYRAEYLAAEVLAAADANLEGLNIDTLKQWLADPNKMARCVRNFAAPRYRDGYEKGIHDHDAALILIKLLPLRESAGLLRFSPRARGLASFYWGLLQNATNTPSILGTWSSRAQNSLRIQKLFGLQTGLQRLQIDIALHMKDFCEHKGLTVSAGDAGEASEYLVHTLGADSVEFAFSRYARDLLSALEARLIAVQGLEDFQKTLVDLKLFPGEKWALVENWLQGVCSEEAWAELAAYVPEAVSLALAPKGLNKQISEVDLRCTLDNLLGEHPRIKERRMVLALDDFFSRLRHHHEHCVAGVRRYQTLRQAVITQERDAMRLNEFKPRPLSSFVRNKLICDVYLSFIGDNLAKQIGAAGEHKRSDLMGLLMLISPPGYGKTTLMEYVAHRLGLIFMRINGPSLSHQVRSIDPAQAPDATSRQELEKLNLALEMGNNVMLYVDDIQHTHPEFLQKFISLCDGTRRIEGVWKGKTKTYDLRGKRMCVVMSGNPYTESGEVFKVPDMLANRADIYNLGDTLSNLKEIFDLSYIENSLTSNPILAPLATRDMQDVYRFIAKAQGNLFSANELQHTYSNAEINEIVSTLQRLMQVRDVVGQVNQHYIDSAAQDEAYRTEPAFKLQGSYRNMNKMAEKISAAMNDAEILQLISDHYQGEAQLLTTHAEENLLKLSELRNIQSDEEQVRWAQIKRDFMRNKTMGGKDSDTGTRVVAQLNDLVEGVRILGNHLQREP</sequence>
<comment type="caution">
    <text evidence="4">The sequence shown here is derived from an EMBL/GenBank/DDBJ whole genome shotgun (WGS) entry which is preliminary data.</text>
</comment>